<accession>A0A1D9Q5G7</accession>
<dbReference type="AlphaFoldDB" id="A0A1D9Q5G7"/>
<dbReference type="SUPFAM" id="SSF81383">
    <property type="entry name" value="F-box domain"/>
    <property type="match status" value="1"/>
</dbReference>
<protein>
    <recommendedName>
        <fullName evidence="1">F-box domain-containing protein</fullName>
    </recommendedName>
</protein>
<evidence type="ECO:0000313" key="2">
    <source>
        <dbReference type="EMBL" id="APA10136.1"/>
    </source>
</evidence>
<dbReference type="Pfam" id="PF00646">
    <property type="entry name" value="F-box"/>
    <property type="match status" value="1"/>
</dbReference>
<name>A0A1D9Q5G7_SCLS1</name>
<proteinExistence type="predicted"/>
<organism evidence="2 3">
    <name type="scientific">Sclerotinia sclerotiorum (strain ATCC 18683 / 1980 / Ss-1)</name>
    <name type="common">White mold</name>
    <name type="synonym">Whetzelinia sclerotiorum</name>
    <dbReference type="NCBI Taxonomy" id="665079"/>
    <lineage>
        <taxon>Eukaryota</taxon>
        <taxon>Fungi</taxon>
        <taxon>Dikarya</taxon>
        <taxon>Ascomycota</taxon>
        <taxon>Pezizomycotina</taxon>
        <taxon>Leotiomycetes</taxon>
        <taxon>Helotiales</taxon>
        <taxon>Sclerotiniaceae</taxon>
        <taxon>Sclerotinia</taxon>
    </lineage>
</organism>
<dbReference type="OrthoDB" id="3766406at2759"/>
<dbReference type="VEuPathDB" id="FungiDB:sscle_06g049060"/>
<dbReference type="InterPro" id="IPR036047">
    <property type="entry name" value="F-box-like_dom_sf"/>
</dbReference>
<dbReference type="Proteomes" id="UP000177798">
    <property type="component" value="Chromosome 6"/>
</dbReference>
<sequence length="151" mass="17249">MSSHVTTMFSGVKKLPLRRKPTLNGCHRRQSVSSSLESALDISMIEKLPAEVWIQILDQLPISSAAAAWICSKNIRGKMKDRYLRLLTNRSNEMIRFLKPMANDLPNNIACKACIKLHCMDNALSLQIGYRSVEPSDRSNMKEFDRFMFET</sequence>
<dbReference type="InterPro" id="IPR001810">
    <property type="entry name" value="F-box_dom"/>
</dbReference>
<feature type="domain" description="F-box" evidence="1">
    <location>
        <begin position="45"/>
        <end position="83"/>
    </location>
</feature>
<dbReference type="EMBL" id="CP017819">
    <property type="protein sequence ID" value="APA10136.1"/>
    <property type="molecule type" value="Genomic_DNA"/>
</dbReference>
<gene>
    <name evidence="2" type="ORF">sscle_06g049060</name>
</gene>
<evidence type="ECO:0000259" key="1">
    <source>
        <dbReference type="Pfam" id="PF00646"/>
    </source>
</evidence>
<evidence type="ECO:0000313" key="3">
    <source>
        <dbReference type="Proteomes" id="UP000177798"/>
    </source>
</evidence>
<reference evidence="3" key="1">
    <citation type="journal article" date="2017" name="Genome Biol. Evol.">
        <title>The complete genome sequence of the phytopathogenic fungus Sclerotinia sclerotiorum reveals insights into the genome architecture of broad host range pathogens.</title>
        <authorList>
            <person name="Derbyshire M."/>
            <person name="Denton-Giles M."/>
            <person name="Hegedus D."/>
            <person name="Seifbarghy S."/>
            <person name="Rollins J."/>
            <person name="van Kan J."/>
            <person name="Seidl M.F."/>
            <person name="Faino L."/>
            <person name="Mbengue M."/>
            <person name="Navaud O."/>
            <person name="Raffaele S."/>
            <person name="Hammond-Kosack K."/>
            <person name="Heard S."/>
            <person name="Oliver R."/>
        </authorList>
    </citation>
    <scope>NUCLEOTIDE SEQUENCE [LARGE SCALE GENOMIC DNA]</scope>
    <source>
        <strain evidence="3">ATCC 18683 / 1980 / Ss-1</strain>
    </source>
</reference>